<keyword evidence="4 9" id="KW-1133">Transmembrane helix</keyword>
<evidence type="ECO:0000313" key="13">
    <source>
        <dbReference type="Proteomes" id="UP000472263"/>
    </source>
</evidence>
<evidence type="ECO:0000256" key="8">
    <source>
        <dbReference type="ARBA" id="ARBA00023319"/>
    </source>
</evidence>
<evidence type="ECO:0000256" key="4">
    <source>
        <dbReference type="ARBA" id="ARBA00022989"/>
    </source>
</evidence>
<dbReference type="InParanoid" id="A0A667ZQX5"/>
<dbReference type="Proteomes" id="UP000472263">
    <property type="component" value="Chromosome 16"/>
</dbReference>
<keyword evidence="5 9" id="KW-0472">Membrane</keyword>
<dbReference type="PANTHER" id="PTHR13869:SF24">
    <property type="entry name" value="BASEMENT MEMBRANE-SPECIFIC HEPARAN SULFATE PROTEOGLYCAN CORE PROTEIN-LIKE"/>
    <property type="match status" value="1"/>
</dbReference>
<evidence type="ECO:0000256" key="1">
    <source>
        <dbReference type="ARBA" id="ARBA00004479"/>
    </source>
</evidence>
<name>A0A667ZQX5_9TELE</name>
<evidence type="ECO:0000256" key="5">
    <source>
        <dbReference type="ARBA" id="ARBA00023136"/>
    </source>
</evidence>
<dbReference type="Pfam" id="PF07686">
    <property type="entry name" value="V-set"/>
    <property type="match status" value="1"/>
</dbReference>
<dbReference type="Ensembl" id="ENSMMDT00005044087.1">
    <property type="protein sequence ID" value="ENSMMDP00005043217.1"/>
    <property type="gene ID" value="ENSMMDG00005019878.1"/>
</dbReference>
<dbReference type="GO" id="GO:0016020">
    <property type="term" value="C:membrane"/>
    <property type="evidence" value="ECO:0007669"/>
    <property type="project" value="UniProtKB-SubCell"/>
</dbReference>
<keyword evidence="2 9" id="KW-0812">Transmembrane</keyword>
<dbReference type="PANTHER" id="PTHR13869">
    <property type="entry name" value="MYELIN P0 RELATED"/>
    <property type="match status" value="1"/>
</dbReference>
<evidence type="ECO:0000256" key="2">
    <source>
        <dbReference type="ARBA" id="ARBA00022692"/>
    </source>
</evidence>
<reference evidence="12" key="2">
    <citation type="submission" date="2025-08" db="UniProtKB">
        <authorList>
            <consortium name="Ensembl"/>
        </authorList>
    </citation>
    <scope>IDENTIFICATION</scope>
</reference>
<dbReference type="InterPro" id="IPR003599">
    <property type="entry name" value="Ig_sub"/>
</dbReference>
<comment type="subcellular location">
    <subcellularLocation>
        <location evidence="1">Membrane</location>
        <topology evidence="1">Single-pass type I membrane protein</topology>
    </subcellularLocation>
</comment>
<dbReference type="InterPro" id="IPR013783">
    <property type="entry name" value="Ig-like_fold"/>
</dbReference>
<sequence>FLTGSPSAGLNHVSSFLLLFFAVFEAQEIRIWPEVTGYVGDDVTLTCQFIKGPADSVNIFNSTLKERVSFAGGPKYDQSLVIRDVQTADGGLYQCSVATFPCGSFDKTTQLIVRGEKPLSPGVVAGIVIAVLLLLVIVVATAYLIIIRQRCVYCVFVYMCVCVCVCVCAFVRCVFCIAMWCLKAISSSNRQHWSTGDTTGTSK</sequence>
<evidence type="ECO:0000256" key="7">
    <source>
        <dbReference type="ARBA" id="ARBA00023180"/>
    </source>
</evidence>
<evidence type="ECO:0000256" key="9">
    <source>
        <dbReference type="SAM" id="Phobius"/>
    </source>
</evidence>
<feature type="domain" description="Ig-like" evidence="11">
    <location>
        <begin position="40"/>
        <end position="114"/>
    </location>
</feature>
<organism evidence="12 13">
    <name type="scientific">Myripristis murdjan</name>
    <name type="common">pinecone soldierfish</name>
    <dbReference type="NCBI Taxonomy" id="586833"/>
    <lineage>
        <taxon>Eukaryota</taxon>
        <taxon>Metazoa</taxon>
        <taxon>Chordata</taxon>
        <taxon>Craniata</taxon>
        <taxon>Vertebrata</taxon>
        <taxon>Euteleostomi</taxon>
        <taxon>Actinopterygii</taxon>
        <taxon>Neopterygii</taxon>
        <taxon>Teleostei</taxon>
        <taxon>Neoteleostei</taxon>
        <taxon>Acanthomorphata</taxon>
        <taxon>Holocentriformes</taxon>
        <taxon>Holocentridae</taxon>
        <taxon>Myripristis</taxon>
    </lineage>
</organism>
<evidence type="ECO:0000256" key="6">
    <source>
        <dbReference type="ARBA" id="ARBA00023157"/>
    </source>
</evidence>
<protein>
    <recommendedName>
        <fullName evidence="11">Ig-like domain-containing protein</fullName>
    </recommendedName>
</protein>
<feature type="transmembrane region" description="Helical" evidence="9">
    <location>
        <begin position="123"/>
        <end position="146"/>
    </location>
</feature>
<reference evidence="12" key="3">
    <citation type="submission" date="2025-09" db="UniProtKB">
        <authorList>
            <consortium name="Ensembl"/>
        </authorList>
    </citation>
    <scope>IDENTIFICATION</scope>
</reference>
<dbReference type="SMART" id="SM00409">
    <property type="entry name" value="IG"/>
    <property type="match status" value="1"/>
</dbReference>
<dbReference type="InterPro" id="IPR000920">
    <property type="entry name" value="Myelin_P0-rel"/>
</dbReference>
<dbReference type="InterPro" id="IPR007110">
    <property type="entry name" value="Ig-like_dom"/>
</dbReference>
<reference evidence="12" key="1">
    <citation type="submission" date="2019-06" db="EMBL/GenBank/DDBJ databases">
        <authorList>
            <consortium name="Wellcome Sanger Institute Data Sharing"/>
        </authorList>
    </citation>
    <scope>NUCLEOTIDE SEQUENCE [LARGE SCALE GENOMIC DNA]</scope>
</reference>
<keyword evidence="7" id="KW-0325">Glycoprotein</keyword>
<accession>A0A667ZQX5</accession>
<feature type="chain" id="PRO_5025532899" description="Ig-like domain-containing protein" evidence="10">
    <location>
        <begin position="27"/>
        <end position="203"/>
    </location>
</feature>
<evidence type="ECO:0000256" key="10">
    <source>
        <dbReference type="SAM" id="SignalP"/>
    </source>
</evidence>
<keyword evidence="6" id="KW-1015">Disulfide bond</keyword>
<keyword evidence="13" id="KW-1185">Reference proteome</keyword>
<keyword evidence="8" id="KW-0393">Immunoglobulin domain</keyword>
<keyword evidence="3 10" id="KW-0732">Signal</keyword>
<dbReference type="InterPro" id="IPR036179">
    <property type="entry name" value="Ig-like_dom_sf"/>
</dbReference>
<evidence type="ECO:0000313" key="12">
    <source>
        <dbReference type="Ensembl" id="ENSMMDP00005043217.1"/>
    </source>
</evidence>
<feature type="signal peptide" evidence="10">
    <location>
        <begin position="1"/>
        <end position="26"/>
    </location>
</feature>
<dbReference type="GeneTree" id="ENSGT01030000234778"/>
<evidence type="ECO:0000256" key="3">
    <source>
        <dbReference type="ARBA" id="ARBA00022729"/>
    </source>
</evidence>
<evidence type="ECO:0000259" key="11">
    <source>
        <dbReference type="PROSITE" id="PS50835"/>
    </source>
</evidence>
<dbReference type="InterPro" id="IPR013106">
    <property type="entry name" value="Ig_V-set"/>
</dbReference>
<dbReference type="SUPFAM" id="SSF48726">
    <property type="entry name" value="Immunoglobulin"/>
    <property type="match status" value="1"/>
</dbReference>
<dbReference type="AlphaFoldDB" id="A0A667ZQX5"/>
<proteinExistence type="predicted"/>
<dbReference type="PROSITE" id="PS50835">
    <property type="entry name" value="IG_LIKE"/>
    <property type="match status" value="1"/>
</dbReference>
<dbReference type="Gene3D" id="2.60.40.10">
    <property type="entry name" value="Immunoglobulins"/>
    <property type="match status" value="1"/>
</dbReference>
<feature type="transmembrane region" description="Helical" evidence="9">
    <location>
        <begin position="153"/>
        <end position="180"/>
    </location>
</feature>